<organism evidence="1 2">
    <name type="scientific">Labrys monachus</name>
    <dbReference type="NCBI Taxonomy" id="217067"/>
    <lineage>
        <taxon>Bacteria</taxon>
        <taxon>Pseudomonadati</taxon>
        <taxon>Pseudomonadota</taxon>
        <taxon>Alphaproteobacteria</taxon>
        <taxon>Hyphomicrobiales</taxon>
        <taxon>Xanthobacteraceae</taxon>
        <taxon>Labrys</taxon>
    </lineage>
</organism>
<evidence type="ECO:0000313" key="2">
    <source>
        <dbReference type="Proteomes" id="UP001237448"/>
    </source>
</evidence>
<dbReference type="SUPFAM" id="SSF160104">
    <property type="entry name" value="Acetoacetate decarboxylase-like"/>
    <property type="match status" value="1"/>
</dbReference>
<dbReference type="InterPro" id="IPR010451">
    <property type="entry name" value="Acetoacetate_decarboxylase"/>
</dbReference>
<accession>A0ABU0FMW5</accession>
<dbReference type="Gene3D" id="2.40.400.10">
    <property type="entry name" value="Acetoacetate decarboxylase-like"/>
    <property type="match status" value="1"/>
</dbReference>
<sequence>MSKDLRRGGLDRLTVEDIVRPGFSTPWDAPTVPPFPFTFRNVEVLTLAWRTTEAAVARLLPPPLEPTSDVVLAHIYRMNDVEWLGAYGESNVSIGCRLPGTGIAGSYSPYLFLSSDVGVVHGREVHGQPKKLGEPKLEMRGDLVVGTVERNGITILTGTLPSKQRTDTLDSLNRHFDFAENINLKAVDHIDGRPAIRQLTARRLAGVVVHECWGGPNTVELRPNAQAPIHRLPVVDMLDGLHWRADFTLIPGRIIHDYLDRDGAEGTSR</sequence>
<keyword evidence="2" id="KW-1185">Reference proteome</keyword>
<name>A0ABU0FMW5_9HYPH</name>
<dbReference type="EC" id="4.1.1.4" evidence="1"/>
<dbReference type="GO" id="GO:0047602">
    <property type="term" value="F:acetoacetate decarboxylase activity"/>
    <property type="evidence" value="ECO:0007669"/>
    <property type="project" value="UniProtKB-EC"/>
</dbReference>
<dbReference type="EMBL" id="JAUSVK010000001">
    <property type="protein sequence ID" value="MDQ0395856.1"/>
    <property type="molecule type" value="Genomic_DNA"/>
</dbReference>
<dbReference type="RefSeq" id="WP_307435163.1">
    <property type="nucleotide sequence ID" value="NZ_JAUSVK010000001.1"/>
</dbReference>
<reference evidence="1 2" key="1">
    <citation type="submission" date="2023-07" db="EMBL/GenBank/DDBJ databases">
        <title>Genomic Encyclopedia of Type Strains, Phase IV (KMG-IV): sequencing the most valuable type-strain genomes for metagenomic binning, comparative biology and taxonomic classification.</title>
        <authorList>
            <person name="Goeker M."/>
        </authorList>
    </citation>
    <scope>NUCLEOTIDE SEQUENCE [LARGE SCALE GENOMIC DNA]</scope>
    <source>
        <strain evidence="1 2">DSM 5896</strain>
    </source>
</reference>
<dbReference type="Proteomes" id="UP001237448">
    <property type="component" value="Unassembled WGS sequence"/>
</dbReference>
<dbReference type="NCBIfam" id="NF002614">
    <property type="entry name" value="PRK02265.1"/>
    <property type="match status" value="1"/>
</dbReference>
<dbReference type="Pfam" id="PF06314">
    <property type="entry name" value="ADC"/>
    <property type="match status" value="1"/>
</dbReference>
<proteinExistence type="predicted"/>
<dbReference type="InterPro" id="IPR023375">
    <property type="entry name" value="ADC_dom_sf"/>
</dbReference>
<protein>
    <submittedName>
        <fullName evidence="1">Acetoacetate decarboxylase</fullName>
        <ecNumber evidence="1">4.1.1.4</ecNumber>
    </submittedName>
</protein>
<comment type="caution">
    <text evidence="1">The sequence shown here is derived from an EMBL/GenBank/DDBJ whole genome shotgun (WGS) entry which is preliminary data.</text>
</comment>
<evidence type="ECO:0000313" key="1">
    <source>
        <dbReference type="EMBL" id="MDQ0395856.1"/>
    </source>
</evidence>
<keyword evidence="1" id="KW-0456">Lyase</keyword>
<gene>
    <name evidence="1" type="ORF">J3R73_005648</name>
</gene>